<protein>
    <submittedName>
        <fullName evidence="1">Uncharacterized protein</fullName>
    </submittedName>
</protein>
<name>A0ABT2ACD3_9BURK</name>
<organism evidence="1 2">
    <name type="scientific">Massilia norwichensis</name>
    <dbReference type="NCBI Taxonomy" id="1442366"/>
    <lineage>
        <taxon>Bacteria</taxon>
        <taxon>Pseudomonadati</taxon>
        <taxon>Pseudomonadota</taxon>
        <taxon>Betaproteobacteria</taxon>
        <taxon>Burkholderiales</taxon>
        <taxon>Oxalobacteraceae</taxon>
        <taxon>Telluria group</taxon>
        <taxon>Massilia</taxon>
    </lineage>
</organism>
<evidence type="ECO:0000313" key="1">
    <source>
        <dbReference type="EMBL" id="MCS0591827.1"/>
    </source>
</evidence>
<sequence length="93" mass="10631">MNPYSFMLQQASMEMRQFQQTSPEASYFEKSWLERLAARLEHASSLSEQASAEREVLAIARSDIDSGPMNPTAMPSFYQALDAVQRARKRRTV</sequence>
<proteinExistence type="predicted"/>
<reference evidence="1 2" key="1">
    <citation type="submission" date="2022-08" db="EMBL/GenBank/DDBJ databases">
        <title>Reclassification of Massilia species as members of the genera Telluria, Duganella, Pseudoduganella, Mokoshia gen. nov. and Zemynaea gen. nov. using orthogonal and non-orthogonal genome-based approaches.</title>
        <authorList>
            <person name="Bowman J.P."/>
        </authorList>
    </citation>
    <scope>NUCLEOTIDE SEQUENCE [LARGE SCALE GENOMIC DNA]</scope>
    <source>
        <strain evidence="1 2">LMG 28164</strain>
    </source>
</reference>
<gene>
    <name evidence="1" type="ORF">NX782_21785</name>
</gene>
<dbReference type="Proteomes" id="UP001205560">
    <property type="component" value="Unassembled WGS sequence"/>
</dbReference>
<dbReference type="RefSeq" id="WP_258847595.1">
    <property type="nucleotide sequence ID" value="NZ_JANUGX010000032.1"/>
</dbReference>
<dbReference type="EMBL" id="JANUGX010000032">
    <property type="protein sequence ID" value="MCS0591827.1"/>
    <property type="molecule type" value="Genomic_DNA"/>
</dbReference>
<keyword evidence="2" id="KW-1185">Reference proteome</keyword>
<comment type="caution">
    <text evidence="1">The sequence shown here is derived from an EMBL/GenBank/DDBJ whole genome shotgun (WGS) entry which is preliminary data.</text>
</comment>
<accession>A0ABT2ACD3</accession>
<evidence type="ECO:0000313" key="2">
    <source>
        <dbReference type="Proteomes" id="UP001205560"/>
    </source>
</evidence>